<proteinExistence type="predicted"/>
<dbReference type="InterPro" id="IPR012505">
    <property type="entry name" value="YbbR"/>
</dbReference>
<dbReference type="CDD" id="cd20206">
    <property type="entry name" value="YbbR"/>
    <property type="match status" value="1"/>
</dbReference>
<dbReference type="AlphaFoldDB" id="A0A101HW50"/>
<gene>
    <name evidence="1" type="ORF">XD97_0076</name>
</gene>
<evidence type="ECO:0000313" key="2">
    <source>
        <dbReference type="Proteomes" id="UP000054705"/>
    </source>
</evidence>
<dbReference type="EMBL" id="LGGS01000011">
    <property type="protein sequence ID" value="KUK83914.1"/>
    <property type="molecule type" value="Genomic_DNA"/>
</dbReference>
<dbReference type="Proteomes" id="UP000054705">
    <property type="component" value="Unassembled WGS sequence"/>
</dbReference>
<sequence>MVRLKWRNNTIKLLSLLLAFVLWVYVSNEQNPVREKNINVNLEYSGLGQDFIITEGMPDSIEVKVKGSRSQLANLAPWSFKAVVNLPEGKAGEMVLPVRVTAPAGLEILQVSPEEVALKVDRLVDRKVSVTVEMRGSPARGCTALTPESRPDTVIVRGPATVVNKIDRVKAVVNVDAAQADIEQDIPVDAGPYNVSLSPSLVKVVVPISGTIIEKTVPVLPRLSGSPAEGCVVTGSFSEPAAVRISGPVAVLDEISAVETEVIDIRGADQSLSREVQLSPPPDIAGIQPDRVRVKVEISTEEEPSSPVLPE</sequence>
<dbReference type="InterPro" id="IPR053154">
    <property type="entry name" value="c-di-AMP_regulator"/>
</dbReference>
<evidence type="ECO:0000313" key="1">
    <source>
        <dbReference type="EMBL" id="KUK83914.1"/>
    </source>
</evidence>
<reference evidence="2" key="1">
    <citation type="journal article" date="2015" name="MBio">
        <title>Genome-Resolved Metagenomic Analysis Reveals Roles for Candidate Phyla and Other Microbial Community Members in Biogeochemical Transformations in Oil Reservoirs.</title>
        <authorList>
            <person name="Hu P."/>
            <person name="Tom L."/>
            <person name="Singh A."/>
            <person name="Thomas B.C."/>
            <person name="Baker B.J."/>
            <person name="Piceno Y.M."/>
            <person name="Andersen G.L."/>
            <person name="Banfield J.F."/>
        </authorList>
    </citation>
    <scope>NUCLEOTIDE SEQUENCE [LARGE SCALE GENOMIC DNA]</scope>
</reference>
<comment type="caution">
    <text evidence="1">The sequence shown here is derived from an EMBL/GenBank/DDBJ whole genome shotgun (WGS) entry which is preliminary data.</text>
</comment>
<accession>A0A101HW50</accession>
<dbReference type="PANTHER" id="PTHR37804:SF1">
    <property type="entry name" value="CDAA REGULATORY PROTEIN CDAR"/>
    <property type="match status" value="1"/>
</dbReference>
<protein>
    <recommendedName>
        <fullName evidence="3">YbbR-like protein</fullName>
    </recommendedName>
</protein>
<dbReference type="PANTHER" id="PTHR37804">
    <property type="entry name" value="CDAA REGULATORY PROTEIN CDAR"/>
    <property type="match status" value="1"/>
</dbReference>
<dbReference type="Gene3D" id="2.170.120.30">
    <property type="match status" value="1"/>
</dbReference>
<dbReference type="Pfam" id="PF07949">
    <property type="entry name" value="YbbR"/>
    <property type="match status" value="3"/>
</dbReference>
<evidence type="ECO:0008006" key="3">
    <source>
        <dbReference type="Google" id="ProtNLM"/>
    </source>
</evidence>
<dbReference type="Gene3D" id="2.170.120.40">
    <property type="entry name" value="YbbR-like domain"/>
    <property type="match status" value="2"/>
</dbReference>
<organism evidence="1 2">
    <name type="scientific">Pelotomaculum thermopropionicum</name>
    <dbReference type="NCBI Taxonomy" id="110500"/>
    <lineage>
        <taxon>Bacteria</taxon>
        <taxon>Bacillati</taxon>
        <taxon>Bacillota</taxon>
        <taxon>Clostridia</taxon>
        <taxon>Eubacteriales</taxon>
        <taxon>Desulfotomaculaceae</taxon>
        <taxon>Pelotomaculum</taxon>
    </lineage>
</organism>
<name>A0A101HW50_9FIRM</name>